<protein>
    <recommendedName>
        <fullName evidence="3">BHLH domain-containing protein</fullName>
    </recommendedName>
</protein>
<dbReference type="SUPFAM" id="SSF47459">
    <property type="entry name" value="HLH, helix-loop-helix DNA-binding domain"/>
    <property type="match status" value="1"/>
</dbReference>
<dbReference type="InterPro" id="IPR036638">
    <property type="entry name" value="HLH_DNA-bd_sf"/>
</dbReference>
<evidence type="ECO:0000259" key="3">
    <source>
        <dbReference type="PROSITE" id="PS50888"/>
    </source>
</evidence>
<reference evidence="5" key="1">
    <citation type="journal article" date="2006" name="Science">
        <title>Ancient noncoding elements conserved in the human genome.</title>
        <authorList>
            <person name="Venkatesh B."/>
            <person name="Kirkness E.F."/>
            <person name="Loh Y.H."/>
            <person name="Halpern A.L."/>
            <person name="Lee A.P."/>
            <person name="Johnson J."/>
            <person name="Dandona N."/>
            <person name="Viswanathan L.D."/>
            <person name="Tay A."/>
            <person name="Venter J.C."/>
            <person name="Strausberg R.L."/>
            <person name="Brenner S."/>
        </authorList>
    </citation>
    <scope>NUCLEOTIDE SEQUENCE [LARGE SCALE GENOMIC DNA]</scope>
</reference>
<organism evidence="4 5">
    <name type="scientific">Callorhinchus milii</name>
    <name type="common">Ghost shark</name>
    <dbReference type="NCBI Taxonomy" id="7868"/>
    <lineage>
        <taxon>Eukaryota</taxon>
        <taxon>Metazoa</taxon>
        <taxon>Chordata</taxon>
        <taxon>Craniata</taxon>
        <taxon>Vertebrata</taxon>
        <taxon>Chondrichthyes</taxon>
        <taxon>Holocephali</taxon>
        <taxon>Chimaeriformes</taxon>
        <taxon>Callorhinchidae</taxon>
        <taxon>Callorhinchus</taxon>
    </lineage>
</organism>
<dbReference type="STRING" id="7868.ENSCMIP00000004396"/>
<dbReference type="PROSITE" id="PS50888">
    <property type="entry name" value="BHLH"/>
    <property type="match status" value="1"/>
</dbReference>
<feature type="domain" description="BHLH" evidence="3">
    <location>
        <begin position="57"/>
        <end position="109"/>
    </location>
</feature>
<dbReference type="InterPro" id="IPR050433">
    <property type="entry name" value="Myc_transcription_factors"/>
</dbReference>
<dbReference type="GeneTree" id="ENSGT00940000155285"/>
<dbReference type="AlphaFoldDB" id="A0A4W3GLV7"/>
<dbReference type="FunFam" id="4.10.280.10:FF:000019">
    <property type="entry name" value="Myc proto-oncogene protein"/>
    <property type="match status" value="1"/>
</dbReference>
<reference evidence="4" key="5">
    <citation type="submission" date="2025-09" db="UniProtKB">
        <authorList>
            <consortium name="Ensembl"/>
        </authorList>
    </citation>
    <scope>IDENTIFICATION</scope>
</reference>
<dbReference type="Ensembl" id="ENSCMIT00000004558.1">
    <property type="protein sequence ID" value="ENSCMIP00000004396.1"/>
    <property type="gene ID" value="ENSCMIG00000002618.1"/>
</dbReference>
<dbReference type="InterPro" id="IPR011598">
    <property type="entry name" value="bHLH_dom"/>
</dbReference>
<dbReference type="GO" id="GO:0003677">
    <property type="term" value="F:DNA binding"/>
    <property type="evidence" value="ECO:0007669"/>
    <property type="project" value="UniProtKB-KW"/>
</dbReference>
<feature type="compositionally biased region" description="Basic and acidic residues" evidence="2">
    <location>
        <begin position="56"/>
        <end position="67"/>
    </location>
</feature>
<dbReference type="Gene3D" id="4.10.280.10">
    <property type="entry name" value="Helix-loop-helix DNA-binding domain"/>
    <property type="match status" value="1"/>
</dbReference>
<evidence type="ECO:0000313" key="5">
    <source>
        <dbReference type="Proteomes" id="UP000314986"/>
    </source>
</evidence>
<dbReference type="CDD" id="cd11400">
    <property type="entry name" value="bHLHzip_Myc"/>
    <property type="match status" value="1"/>
</dbReference>
<accession>A0A4W3GLV7</accession>
<dbReference type="InParanoid" id="A0A4W3GLV7"/>
<feature type="region of interest" description="Disordered" evidence="2">
    <location>
        <begin position="1"/>
        <end position="67"/>
    </location>
</feature>
<dbReference type="PRINTS" id="PR00044">
    <property type="entry name" value="LEUZIPPRMYC"/>
</dbReference>
<feature type="compositionally biased region" description="Low complexity" evidence="2">
    <location>
        <begin position="7"/>
        <end position="17"/>
    </location>
</feature>
<reference evidence="5" key="2">
    <citation type="journal article" date="2007" name="PLoS Biol.">
        <title>Survey sequencing and comparative analysis of the elephant shark (Callorhinchus milii) genome.</title>
        <authorList>
            <person name="Venkatesh B."/>
            <person name="Kirkness E.F."/>
            <person name="Loh Y.H."/>
            <person name="Halpern A.L."/>
            <person name="Lee A.P."/>
            <person name="Johnson J."/>
            <person name="Dandona N."/>
            <person name="Viswanathan L.D."/>
            <person name="Tay A."/>
            <person name="Venter J.C."/>
            <person name="Strausberg R.L."/>
            <person name="Brenner S."/>
        </authorList>
    </citation>
    <scope>NUCLEOTIDE SEQUENCE [LARGE SCALE GENOMIC DNA]</scope>
</reference>
<evidence type="ECO:0000256" key="1">
    <source>
        <dbReference type="ARBA" id="ARBA00023125"/>
    </source>
</evidence>
<dbReference type="Pfam" id="PF00010">
    <property type="entry name" value="HLH"/>
    <property type="match status" value="1"/>
</dbReference>
<dbReference type="GO" id="GO:0003700">
    <property type="term" value="F:DNA-binding transcription factor activity"/>
    <property type="evidence" value="ECO:0007669"/>
    <property type="project" value="InterPro"/>
</dbReference>
<dbReference type="GO" id="GO:0046983">
    <property type="term" value="F:protein dimerization activity"/>
    <property type="evidence" value="ECO:0007669"/>
    <property type="project" value="InterPro"/>
</dbReference>
<dbReference type="InterPro" id="IPR002418">
    <property type="entry name" value="Tscrpt_reg_Myc"/>
</dbReference>
<proteinExistence type="predicted"/>
<keyword evidence="5" id="KW-1185">Reference proteome</keyword>
<dbReference type="SMART" id="SM00353">
    <property type="entry name" value="HLH"/>
    <property type="match status" value="1"/>
</dbReference>
<name>A0A4W3GLV7_CALMI</name>
<reference evidence="4" key="4">
    <citation type="submission" date="2025-08" db="UniProtKB">
        <authorList>
            <consortium name="Ensembl"/>
        </authorList>
    </citation>
    <scope>IDENTIFICATION</scope>
</reference>
<dbReference type="PANTHER" id="PTHR45851">
    <property type="entry name" value="MYC PROTO-ONCOGENE"/>
    <property type="match status" value="1"/>
</dbReference>
<sequence length="154" mass="17031">VRESVSDESVSESVSESLPPPPAPQDREPPRKRARAEAGSGGQQSTGTADIGGEEEERRRTHNVLERQRRNELKVCLTALRDQVPELAHNHKASKVLILRQAAQHISRLQTQQHRLSPPFTMGGCFYISARLSECLCLCLSPSVSPYPLIGEKV</sequence>
<dbReference type="Proteomes" id="UP000314986">
    <property type="component" value="Unassembled WGS sequence"/>
</dbReference>
<reference evidence="5" key="3">
    <citation type="journal article" date="2014" name="Nature">
        <title>Elephant shark genome provides unique insights into gnathostome evolution.</title>
        <authorList>
            <consortium name="International Elephant Shark Genome Sequencing Consortium"/>
            <person name="Venkatesh B."/>
            <person name="Lee A.P."/>
            <person name="Ravi V."/>
            <person name="Maurya A.K."/>
            <person name="Lian M.M."/>
            <person name="Swann J.B."/>
            <person name="Ohta Y."/>
            <person name="Flajnik M.F."/>
            <person name="Sutoh Y."/>
            <person name="Kasahara M."/>
            <person name="Hoon S."/>
            <person name="Gangu V."/>
            <person name="Roy S.W."/>
            <person name="Irimia M."/>
            <person name="Korzh V."/>
            <person name="Kondrychyn I."/>
            <person name="Lim Z.W."/>
            <person name="Tay B.H."/>
            <person name="Tohari S."/>
            <person name="Kong K.W."/>
            <person name="Ho S."/>
            <person name="Lorente-Galdos B."/>
            <person name="Quilez J."/>
            <person name="Marques-Bonet T."/>
            <person name="Raney B.J."/>
            <person name="Ingham P.W."/>
            <person name="Tay A."/>
            <person name="Hillier L.W."/>
            <person name="Minx P."/>
            <person name="Boehm T."/>
            <person name="Wilson R.K."/>
            <person name="Brenner S."/>
            <person name="Warren W.C."/>
        </authorList>
    </citation>
    <scope>NUCLEOTIDE SEQUENCE [LARGE SCALE GENOMIC DNA]</scope>
</reference>
<evidence type="ECO:0000256" key="2">
    <source>
        <dbReference type="SAM" id="MobiDB-lite"/>
    </source>
</evidence>
<evidence type="ECO:0000313" key="4">
    <source>
        <dbReference type="Ensembl" id="ENSCMIP00000004396.1"/>
    </source>
</evidence>
<keyword evidence="1" id="KW-0238">DNA-binding</keyword>